<name>A0ABY8XA63_9BACL</name>
<accession>A0ABY8XA63</accession>
<protein>
    <submittedName>
        <fullName evidence="4">Spore coat protein</fullName>
    </submittedName>
</protein>
<comment type="similarity">
    <text evidence="3">Belongs to the CotF family.</text>
</comment>
<dbReference type="RefSeq" id="WP_285747233.1">
    <property type="nucleotide sequence ID" value="NZ_CP127162.1"/>
</dbReference>
<evidence type="ECO:0000256" key="3">
    <source>
        <dbReference type="ARBA" id="ARBA00024344"/>
    </source>
</evidence>
<reference evidence="4 5" key="1">
    <citation type="submission" date="2023-06" db="EMBL/GenBank/DDBJ databases">
        <title>Paenibacillus polygonum sp. nov., an endophytic bacterium, isolated from Polygonum lapathifolium L. in Nanji Wetland National Nature Reserve, South of Poyang Lake, Jiangxi Province, China.</title>
        <authorList>
            <person name="Yu Z."/>
        </authorList>
    </citation>
    <scope>NUCLEOTIDE SEQUENCE [LARGE SCALE GENOMIC DNA]</scope>
    <source>
        <strain evidence="4 5">C31</strain>
    </source>
</reference>
<keyword evidence="1" id="KW-0749">Sporulation</keyword>
<dbReference type="Gene3D" id="1.20.1260.10">
    <property type="match status" value="1"/>
</dbReference>
<gene>
    <name evidence="4" type="ORF">QPK24_06645</name>
</gene>
<keyword evidence="4" id="KW-0946">Virion</keyword>
<organism evidence="4 5">
    <name type="scientific">Paenibacillus polygoni</name>
    <dbReference type="NCBI Taxonomy" id="3050112"/>
    <lineage>
        <taxon>Bacteria</taxon>
        <taxon>Bacillati</taxon>
        <taxon>Bacillota</taxon>
        <taxon>Bacilli</taxon>
        <taxon>Bacillales</taxon>
        <taxon>Paenibacillaceae</taxon>
        <taxon>Paenibacillus</taxon>
    </lineage>
</organism>
<keyword evidence="5" id="KW-1185">Reference proteome</keyword>
<evidence type="ECO:0000313" key="4">
    <source>
        <dbReference type="EMBL" id="WIV20366.1"/>
    </source>
</evidence>
<dbReference type="InterPro" id="IPR012347">
    <property type="entry name" value="Ferritin-like"/>
</dbReference>
<evidence type="ECO:0000313" key="5">
    <source>
        <dbReference type="Proteomes" id="UP001236415"/>
    </source>
</evidence>
<evidence type="ECO:0000256" key="2">
    <source>
        <dbReference type="ARBA" id="ARBA00024325"/>
    </source>
</evidence>
<comment type="subcellular location">
    <subcellularLocation>
        <location evidence="2">Spore coat</location>
    </subcellularLocation>
</comment>
<dbReference type="InterPro" id="IPR012851">
    <property type="entry name" value="Spore_coat_CotF-like"/>
</dbReference>
<dbReference type="PANTHER" id="PTHR39183:SF1">
    <property type="entry name" value="SPORE COAT PROTEIN F-LIKE PROTEIN YHCQ"/>
    <property type="match status" value="1"/>
</dbReference>
<evidence type="ECO:0000256" key="1">
    <source>
        <dbReference type="ARBA" id="ARBA00022969"/>
    </source>
</evidence>
<sequence>MTAFQLGQLLGVLKTSVRNYAIAITETATPQVREMLKKHLNAGIDLHAKVFNYMLERGLYPSYDLPKLLQNDVKNAQTAVSL</sequence>
<keyword evidence="4" id="KW-0167">Capsid protein</keyword>
<proteinExistence type="inferred from homology"/>
<dbReference type="EMBL" id="CP127162">
    <property type="protein sequence ID" value="WIV20366.1"/>
    <property type="molecule type" value="Genomic_DNA"/>
</dbReference>
<dbReference type="PANTHER" id="PTHR39183">
    <property type="entry name" value="SPORE COAT PROTEIN F-LIKE PROTEIN YHCQ"/>
    <property type="match status" value="1"/>
</dbReference>
<dbReference type="Proteomes" id="UP001236415">
    <property type="component" value="Chromosome"/>
</dbReference>
<dbReference type="Pfam" id="PF07875">
    <property type="entry name" value="Coat_F"/>
    <property type="match status" value="1"/>
</dbReference>